<dbReference type="Gramene" id="TVU13454">
    <property type="protein sequence ID" value="TVU13454"/>
    <property type="gene ID" value="EJB05_40511"/>
</dbReference>
<sequence length="120" mass="12744">PLAGEEVCLSRQIVGKRALSCNQVLEAKGDVAVASGATVRAEQHNTSGDRADLVHSVERNGTFNHQQGATRQQAPSSVSPTTYRAAADRRKSGTGGSATRENSIDPVSRQSSTLPFSYFQ</sequence>
<name>A0A5J9TQ19_9POAL</name>
<feature type="compositionally biased region" description="Polar residues" evidence="1">
    <location>
        <begin position="108"/>
        <end position="120"/>
    </location>
</feature>
<gene>
    <name evidence="2" type="ORF">EJB05_40511</name>
</gene>
<reference evidence="2 3" key="1">
    <citation type="journal article" date="2019" name="Sci. Rep.">
        <title>A high-quality genome of Eragrostis curvula grass provides insights into Poaceae evolution and supports new strategies to enhance forage quality.</title>
        <authorList>
            <person name="Carballo J."/>
            <person name="Santos B.A.C.M."/>
            <person name="Zappacosta D."/>
            <person name="Garbus I."/>
            <person name="Selva J.P."/>
            <person name="Gallo C.A."/>
            <person name="Diaz A."/>
            <person name="Albertini E."/>
            <person name="Caccamo M."/>
            <person name="Echenique V."/>
        </authorList>
    </citation>
    <scope>NUCLEOTIDE SEQUENCE [LARGE SCALE GENOMIC DNA]</scope>
    <source>
        <strain evidence="3">cv. Victoria</strain>
        <tissue evidence="2">Leaf</tissue>
    </source>
</reference>
<feature type="region of interest" description="Disordered" evidence="1">
    <location>
        <begin position="41"/>
        <end position="120"/>
    </location>
</feature>
<protein>
    <submittedName>
        <fullName evidence="2">Uncharacterized protein</fullName>
    </submittedName>
</protein>
<dbReference type="Proteomes" id="UP000324897">
    <property type="component" value="Unassembled WGS sequence"/>
</dbReference>
<keyword evidence="3" id="KW-1185">Reference proteome</keyword>
<feature type="compositionally biased region" description="Basic and acidic residues" evidence="1">
    <location>
        <begin position="41"/>
        <end position="58"/>
    </location>
</feature>
<accession>A0A5J9TQ19</accession>
<comment type="caution">
    <text evidence="2">The sequence shown here is derived from an EMBL/GenBank/DDBJ whole genome shotgun (WGS) entry which is preliminary data.</text>
</comment>
<evidence type="ECO:0000313" key="3">
    <source>
        <dbReference type="Proteomes" id="UP000324897"/>
    </source>
</evidence>
<evidence type="ECO:0000313" key="2">
    <source>
        <dbReference type="EMBL" id="TVU13454.1"/>
    </source>
</evidence>
<evidence type="ECO:0000256" key="1">
    <source>
        <dbReference type="SAM" id="MobiDB-lite"/>
    </source>
</evidence>
<feature type="compositionally biased region" description="Polar residues" evidence="1">
    <location>
        <begin position="59"/>
        <end position="82"/>
    </location>
</feature>
<proteinExistence type="predicted"/>
<organism evidence="2 3">
    <name type="scientific">Eragrostis curvula</name>
    <name type="common">weeping love grass</name>
    <dbReference type="NCBI Taxonomy" id="38414"/>
    <lineage>
        <taxon>Eukaryota</taxon>
        <taxon>Viridiplantae</taxon>
        <taxon>Streptophyta</taxon>
        <taxon>Embryophyta</taxon>
        <taxon>Tracheophyta</taxon>
        <taxon>Spermatophyta</taxon>
        <taxon>Magnoliopsida</taxon>
        <taxon>Liliopsida</taxon>
        <taxon>Poales</taxon>
        <taxon>Poaceae</taxon>
        <taxon>PACMAD clade</taxon>
        <taxon>Chloridoideae</taxon>
        <taxon>Eragrostideae</taxon>
        <taxon>Eragrostidinae</taxon>
        <taxon>Eragrostis</taxon>
    </lineage>
</organism>
<dbReference type="AlphaFoldDB" id="A0A5J9TQ19"/>
<feature type="non-terminal residue" evidence="2">
    <location>
        <position position="1"/>
    </location>
</feature>
<dbReference type="EMBL" id="RWGY01000034">
    <property type="protein sequence ID" value="TVU13454.1"/>
    <property type="molecule type" value="Genomic_DNA"/>
</dbReference>